<comment type="similarity">
    <text evidence="2">Belongs to the LolB family.</text>
</comment>
<accession>A0A927C017</accession>
<keyword evidence="7" id="KW-0653">Protein transport</keyword>
<dbReference type="Gene3D" id="2.50.20.10">
    <property type="entry name" value="Lipoprotein localisation LolA/LolB/LppX"/>
    <property type="match status" value="1"/>
</dbReference>
<dbReference type="Pfam" id="PF03550">
    <property type="entry name" value="LolB"/>
    <property type="match status" value="1"/>
</dbReference>
<evidence type="ECO:0000313" key="14">
    <source>
        <dbReference type="Proteomes" id="UP000610558"/>
    </source>
</evidence>
<evidence type="ECO:0000256" key="10">
    <source>
        <dbReference type="ARBA" id="ARBA00023186"/>
    </source>
</evidence>
<dbReference type="PROSITE" id="PS51257">
    <property type="entry name" value="PROKAR_LIPOPROTEIN"/>
    <property type="match status" value="1"/>
</dbReference>
<reference evidence="13" key="1">
    <citation type="submission" date="2020-09" db="EMBL/GenBank/DDBJ databases">
        <authorList>
            <person name="Yoon J.-W."/>
        </authorList>
    </citation>
    <scope>NUCLEOTIDE SEQUENCE</scope>
    <source>
        <strain evidence="13">KMU-158</strain>
    </source>
</reference>
<comment type="subcellular location">
    <subcellularLocation>
        <location evidence="1">Cell outer membrane</location>
        <topology evidence="1">Lipid-anchor</topology>
    </subcellularLocation>
</comment>
<evidence type="ECO:0000256" key="6">
    <source>
        <dbReference type="ARBA" id="ARBA00022729"/>
    </source>
</evidence>
<keyword evidence="12 13" id="KW-0449">Lipoprotein</keyword>
<keyword evidence="5" id="KW-0813">Transport</keyword>
<dbReference type="InterPro" id="IPR004565">
    <property type="entry name" value="OM_lipoprot_LolB"/>
</dbReference>
<dbReference type="SUPFAM" id="SSF89392">
    <property type="entry name" value="Prokaryotic lipoproteins and lipoprotein localization factors"/>
    <property type="match status" value="1"/>
</dbReference>
<comment type="caution">
    <text evidence="13">The sequence shown here is derived from an EMBL/GenBank/DDBJ whole genome shotgun (WGS) entry which is preliminary data.</text>
</comment>
<evidence type="ECO:0000256" key="11">
    <source>
        <dbReference type="ARBA" id="ARBA00023237"/>
    </source>
</evidence>
<comment type="subunit">
    <text evidence="3">Monomer.</text>
</comment>
<organism evidence="13 14">
    <name type="scientific">Spongiibacter pelagi</name>
    <dbReference type="NCBI Taxonomy" id="2760804"/>
    <lineage>
        <taxon>Bacteria</taxon>
        <taxon>Pseudomonadati</taxon>
        <taxon>Pseudomonadota</taxon>
        <taxon>Gammaproteobacteria</taxon>
        <taxon>Cellvibrionales</taxon>
        <taxon>Spongiibacteraceae</taxon>
        <taxon>Spongiibacter</taxon>
    </lineage>
</organism>
<dbReference type="RefSeq" id="WP_190763911.1">
    <property type="nucleotide sequence ID" value="NZ_JACXLD010000003.1"/>
</dbReference>
<evidence type="ECO:0000313" key="13">
    <source>
        <dbReference type="EMBL" id="MBD2858750.1"/>
    </source>
</evidence>
<name>A0A927C017_9GAMM</name>
<evidence type="ECO:0000256" key="12">
    <source>
        <dbReference type="ARBA" id="ARBA00023288"/>
    </source>
</evidence>
<evidence type="ECO:0000256" key="8">
    <source>
        <dbReference type="ARBA" id="ARBA00023136"/>
    </source>
</evidence>
<proteinExistence type="inferred from homology"/>
<keyword evidence="8" id="KW-0472">Membrane</keyword>
<evidence type="ECO:0000256" key="3">
    <source>
        <dbReference type="ARBA" id="ARBA00011245"/>
    </source>
</evidence>
<dbReference type="InterPro" id="IPR029046">
    <property type="entry name" value="LolA/LolB/LppX"/>
</dbReference>
<evidence type="ECO:0000256" key="4">
    <source>
        <dbReference type="ARBA" id="ARBA00016202"/>
    </source>
</evidence>
<dbReference type="EMBL" id="JACXLD010000003">
    <property type="protein sequence ID" value="MBD2858750.1"/>
    <property type="molecule type" value="Genomic_DNA"/>
</dbReference>
<gene>
    <name evidence="13" type="primary">lolB</name>
    <name evidence="13" type="ORF">IB286_06975</name>
</gene>
<dbReference type="GO" id="GO:0009279">
    <property type="term" value="C:cell outer membrane"/>
    <property type="evidence" value="ECO:0007669"/>
    <property type="project" value="UniProtKB-SubCell"/>
</dbReference>
<keyword evidence="14" id="KW-1185">Reference proteome</keyword>
<dbReference type="Proteomes" id="UP000610558">
    <property type="component" value="Unassembled WGS sequence"/>
</dbReference>
<evidence type="ECO:0000256" key="1">
    <source>
        <dbReference type="ARBA" id="ARBA00004459"/>
    </source>
</evidence>
<evidence type="ECO:0000256" key="7">
    <source>
        <dbReference type="ARBA" id="ARBA00022927"/>
    </source>
</evidence>
<keyword evidence="11" id="KW-0998">Cell outer membrane</keyword>
<evidence type="ECO:0000256" key="9">
    <source>
        <dbReference type="ARBA" id="ARBA00023139"/>
    </source>
</evidence>
<sequence length="182" mass="20398">MSKHLLFIFTLILSGCAINPPIPTENEGWHLRGRIGYWDTNTKESGSIDWQYCDPENTVLKLQGPLGIGGLKIITQPGLATLELGEQQYRAESAEELAARAGWPLPVEALQYWVRGRAAPHSPLKGQMNPSGQLIELEQYGWHIQYLSYDDSSSPLPQKIEATQGSQRLKLIIRDWLTADCQ</sequence>
<evidence type="ECO:0000256" key="2">
    <source>
        <dbReference type="ARBA" id="ARBA00009696"/>
    </source>
</evidence>
<evidence type="ECO:0000256" key="5">
    <source>
        <dbReference type="ARBA" id="ARBA00022448"/>
    </source>
</evidence>
<dbReference type="NCBIfam" id="TIGR00548">
    <property type="entry name" value="lolB"/>
    <property type="match status" value="1"/>
</dbReference>
<keyword evidence="6" id="KW-0732">Signal</keyword>
<dbReference type="GO" id="GO:0015031">
    <property type="term" value="P:protein transport"/>
    <property type="evidence" value="ECO:0007669"/>
    <property type="project" value="UniProtKB-KW"/>
</dbReference>
<keyword evidence="10" id="KW-0143">Chaperone</keyword>
<keyword evidence="9" id="KW-0564">Palmitate</keyword>
<protein>
    <recommendedName>
        <fullName evidence="4">Outer-membrane lipoprotein LolB</fullName>
    </recommendedName>
</protein>
<dbReference type="AlphaFoldDB" id="A0A927C017"/>
<dbReference type="CDD" id="cd16326">
    <property type="entry name" value="LolB"/>
    <property type="match status" value="1"/>
</dbReference>